<feature type="compositionally biased region" description="Basic residues" evidence="1">
    <location>
        <begin position="17"/>
        <end position="38"/>
    </location>
</feature>
<reference evidence="2" key="1">
    <citation type="submission" date="2020-02" db="EMBL/GenBank/DDBJ databases">
        <authorList>
            <person name="Meier V. D."/>
        </authorList>
    </citation>
    <scope>NUCLEOTIDE SEQUENCE</scope>
    <source>
        <strain evidence="2">AVDCRST_MAG67</strain>
    </source>
</reference>
<gene>
    <name evidence="2" type="ORF">AVDCRST_MAG67-898</name>
</gene>
<protein>
    <submittedName>
        <fullName evidence="2">GH74</fullName>
    </submittedName>
</protein>
<feature type="compositionally biased region" description="Basic and acidic residues" evidence="1">
    <location>
        <begin position="237"/>
        <end position="262"/>
    </location>
</feature>
<proteinExistence type="predicted"/>
<dbReference type="AlphaFoldDB" id="A0A6J4RT38"/>
<accession>A0A6J4RT38</accession>
<evidence type="ECO:0000313" key="2">
    <source>
        <dbReference type="EMBL" id="CAA9481462.1"/>
    </source>
</evidence>
<feature type="non-terminal residue" evidence="2">
    <location>
        <position position="1"/>
    </location>
</feature>
<feature type="compositionally biased region" description="Basic residues" evidence="1">
    <location>
        <begin position="82"/>
        <end position="100"/>
    </location>
</feature>
<feature type="compositionally biased region" description="Basic and acidic residues" evidence="1">
    <location>
        <begin position="143"/>
        <end position="156"/>
    </location>
</feature>
<organism evidence="2">
    <name type="scientific">uncultured Solirubrobacteraceae bacterium</name>
    <dbReference type="NCBI Taxonomy" id="1162706"/>
    <lineage>
        <taxon>Bacteria</taxon>
        <taxon>Bacillati</taxon>
        <taxon>Actinomycetota</taxon>
        <taxon>Thermoleophilia</taxon>
        <taxon>Solirubrobacterales</taxon>
        <taxon>Solirubrobacteraceae</taxon>
        <taxon>environmental samples</taxon>
    </lineage>
</organism>
<name>A0A6J4RT38_9ACTN</name>
<feature type="compositionally biased region" description="Basic residues" evidence="1">
    <location>
        <begin position="269"/>
        <end position="282"/>
    </location>
</feature>
<sequence>DRARAAVRGGGAGAGAHRLRIGLDRRRRRTLGPPRRLRQAAAVRQRAGDRAEVQGLPAHDEPRLLSDRPRLRSCPPDPGAHQLRRQARDRRNVPRARRRAPGTADRFGPPRPGGHAARLPRLHPLRRRRQDLARRLAPRRRRPAQDRPQARPDVRLRRGAQRAAGVARRRPVVYRGVHAARADHRLRGRSRRSAPRPGIQRRRAVSLQGHRRLVAPDRPPPGHPPRMAGAGPPVPRAEGRHRADLRGRRRDLEPCRQGERRAIQVQGGQHRRAVPRAQRRHDHAHDRRRQDVEGGVPAV</sequence>
<feature type="compositionally biased region" description="Basic residues" evidence="1">
    <location>
        <begin position="186"/>
        <end position="213"/>
    </location>
</feature>
<feature type="non-terminal residue" evidence="2">
    <location>
        <position position="299"/>
    </location>
</feature>
<feature type="compositionally biased region" description="Basic and acidic residues" evidence="1">
    <location>
        <begin position="283"/>
        <end position="292"/>
    </location>
</feature>
<dbReference type="EMBL" id="CADCVQ010000043">
    <property type="protein sequence ID" value="CAA9481462.1"/>
    <property type="molecule type" value="Genomic_DNA"/>
</dbReference>
<feature type="compositionally biased region" description="Basic residues" evidence="1">
    <location>
        <begin position="118"/>
        <end position="129"/>
    </location>
</feature>
<evidence type="ECO:0000256" key="1">
    <source>
        <dbReference type="SAM" id="MobiDB-lite"/>
    </source>
</evidence>
<feature type="compositionally biased region" description="Basic and acidic residues" evidence="1">
    <location>
        <begin position="46"/>
        <end position="70"/>
    </location>
</feature>
<feature type="region of interest" description="Disordered" evidence="1">
    <location>
        <begin position="1"/>
        <end position="299"/>
    </location>
</feature>